<feature type="binding site" evidence="8">
    <location>
        <position position="108"/>
    </location>
    <ligand>
        <name>Mg(2+)</name>
        <dbReference type="ChEBI" id="CHEBI:18420"/>
        <label>1</label>
    </ligand>
</feature>
<dbReference type="GO" id="GO:0005829">
    <property type="term" value="C:cytosol"/>
    <property type="evidence" value="ECO:0007669"/>
    <property type="project" value="TreeGrafter"/>
</dbReference>
<evidence type="ECO:0000256" key="2">
    <source>
        <dbReference type="ARBA" id="ARBA00011948"/>
    </source>
</evidence>
<dbReference type="HOGENOM" id="CLU_034315_2_1_2"/>
<organism evidence="12 13">
    <name type="scientific">Methanosarcina vacuolata Z-761</name>
    <dbReference type="NCBI Taxonomy" id="1434123"/>
    <lineage>
        <taxon>Archaea</taxon>
        <taxon>Methanobacteriati</taxon>
        <taxon>Methanobacteriota</taxon>
        <taxon>Stenosarchaea group</taxon>
        <taxon>Methanomicrobia</taxon>
        <taxon>Methanosarcinales</taxon>
        <taxon>Methanosarcinaceae</taxon>
        <taxon>Methanosarcina</taxon>
    </lineage>
</organism>
<dbReference type="STRING" id="1434123.MSVAZ_2120"/>
<comment type="subunit">
    <text evidence="8">Homodimer.</text>
</comment>
<dbReference type="InterPro" id="IPR005940">
    <property type="entry name" value="Anthranilate_Pribosyl_Tfrase"/>
</dbReference>
<protein>
    <recommendedName>
        <fullName evidence="2 8">Anthranilate phosphoribosyltransferase</fullName>
        <ecNumber evidence="2 8">2.4.2.18</ecNumber>
    </recommendedName>
</protein>
<accession>A0A0E3Q4N7</accession>
<comment type="similarity">
    <text evidence="8">Belongs to the anthranilate phosphoribosyltransferase family.</text>
</comment>
<dbReference type="InterPro" id="IPR000312">
    <property type="entry name" value="Glycosyl_Trfase_fam3"/>
</dbReference>
<evidence type="ECO:0000256" key="5">
    <source>
        <dbReference type="ARBA" id="ARBA00022679"/>
    </source>
</evidence>
<feature type="binding site" evidence="8">
    <location>
        <begin position="124"/>
        <end position="132"/>
    </location>
    <ligand>
        <name>5-phospho-alpha-D-ribose 1-diphosphate</name>
        <dbReference type="ChEBI" id="CHEBI:58017"/>
    </ligand>
</feature>
<keyword evidence="3 8" id="KW-0028">Amino-acid biosynthesis</keyword>
<evidence type="ECO:0000313" key="13">
    <source>
        <dbReference type="Proteomes" id="UP000033096"/>
    </source>
</evidence>
<feature type="binding site" evidence="8">
    <location>
        <position position="136"/>
    </location>
    <ligand>
        <name>5-phospho-alpha-D-ribose 1-diphosphate</name>
        <dbReference type="ChEBI" id="CHEBI:58017"/>
    </ligand>
</feature>
<keyword evidence="13" id="KW-1185">Reference proteome</keyword>
<gene>
    <name evidence="8" type="primary">trpD</name>
    <name evidence="12" type="ORF">MSVAZ_2120</name>
</gene>
<feature type="binding site" evidence="8">
    <location>
        <begin position="106"/>
        <end position="109"/>
    </location>
    <ligand>
        <name>5-phospho-alpha-D-ribose 1-diphosphate</name>
        <dbReference type="ChEBI" id="CHEBI:58017"/>
    </ligand>
</feature>
<comment type="cofactor">
    <cofactor evidence="8">
        <name>Mg(2+)</name>
        <dbReference type="ChEBI" id="CHEBI:18420"/>
    </cofactor>
    <text evidence="8">Binds 2 magnesium ions per monomer.</text>
</comment>
<reference evidence="12 13" key="1">
    <citation type="submission" date="2014-07" db="EMBL/GenBank/DDBJ databases">
        <title>Methanogenic archaea and the global carbon cycle.</title>
        <authorList>
            <person name="Henriksen J.R."/>
            <person name="Luke J."/>
            <person name="Reinhart S."/>
            <person name="Benedict M.N."/>
            <person name="Youngblut N.D."/>
            <person name="Metcalf M.E."/>
            <person name="Whitaker R.J."/>
            <person name="Metcalf W.W."/>
        </authorList>
    </citation>
    <scope>NUCLEOTIDE SEQUENCE [LARGE SCALE GENOMIC DNA]</scope>
    <source>
        <strain evidence="12 13">Z-761</strain>
    </source>
</reference>
<dbReference type="UniPathway" id="UPA00035">
    <property type="reaction ID" value="UER00041"/>
</dbReference>
<dbReference type="GO" id="GO:0000162">
    <property type="term" value="P:L-tryptophan biosynthetic process"/>
    <property type="evidence" value="ECO:0007669"/>
    <property type="project" value="UniProtKB-UniRule"/>
</dbReference>
<feature type="binding site" evidence="8">
    <location>
        <begin position="99"/>
        <end position="100"/>
    </location>
    <ligand>
        <name>5-phospho-alpha-D-ribose 1-diphosphate</name>
        <dbReference type="ChEBI" id="CHEBI:58017"/>
    </ligand>
</feature>
<dbReference type="PANTHER" id="PTHR43285">
    <property type="entry name" value="ANTHRANILATE PHOSPHORIBOSYLTRANSFERASE"/>
    <property type="match status" value="1"/>
</dbReference>
<feature type="domain" description="Glycosyl transferase family 3 N-terminal" evidence="11">
    <location>
        <begin position="20"/>
        <end position="80"/>
    </location>
</feature>
<keyword evidence="5 8" id="KW-0808">Transferase</keyword>
<dbReference type="SUPFAM" id="SSF52418">
    <property type="entry name" value="Nucleoside phosphorylase/phosphoribosyltransferase catalytic domain"/>
    <property type="match status" value="1"/>
</dbReference>
<dbReference type="Gene3D" id="1.20.970.10">
    <property type="entry name" value="Transferase, Pyrimidine Nucleoside Phosphorylase, Chain C"/>
    <property type="match status" value="1"/>
</dbReference>
<evidence type="ECO:0000256" key="7">
    <source>
        <dbReference type="ARBA" id="ARBA00023141"/>
    </source>
</evidence>
<evidence type="ECO:0000256" key="1">
    <source>
        <dbReference type="ARBA" id="ARBA00004907"/>
    </source>
</evidence>
<comment type="pathway">
    <text evidence="1 8">Amino-acid biosynthesis; L-tryptophan biosynthesis; L-tryptophan from chorismate: step 2/5.</text>
</comment>
<feature type="region of interest" description="Disordered" evidence="9">
    <location>
        <begin position="353"/>
        <end position="382"/>
    </location>
</feature>
<evidence type="ECO:0000256" key="8">
    <source>
        <dbReference type="HAMAP-Rule" id="MF_00211"/>
    </source>
</evidence>
<dbReference type="FunFam" id="3.40.1030.10:FF:000002">
    <property type="entry name" value="Anthranilate phosphoribosyltransferase"/>
    <property type="match status" value="1"/>
</dbReference>
<keyword evidence="4 8" id="KW-0328">Glycosyltransferase</keyword>
<feature type="binding site" evidence="8">
    <location>
        <position position="240"/>
    </location>
    <ligand>
        <name>Mg(2+)</name>
        <dbReference type="ChEBI" id="CHEBI:18420"/>
        <label>2</label>
    </ligand>
</feature>
<feature type="binding site" evidence="8">
    <location>
        <position position="182"/>
    </location>
    <ligand>
        <name>anthranilate</name>
        <dbReference type="ChEBI" id="CHEBI:16567"/>
        <label>2</label>
    </ligand>
</feature>
<evidence type="ECO:0000256" key="9">
    <source>
        <dbReference type="SAM" id="MobiDB-lite"/>
    </source>
</evidence>
<dbReference type="Pfam" id="PF02885">
    <property type="entry name" value="Glycos_trans_3N"/>
    <property type="match status" value="1"/>
</dbReference>
<keyword evidence="8" id="KW-0460">Magnesium</keyword>
<dbReference type="NCBIfam" id="TIGR01245">
    <property type="entry name" value="trpD"/>
    <property type="match status" value="1"/>
</dbReference>
<dbReference type="EC" id="2.4.2.18" evidence="2 8"/>
<evidence type="ECO:0000259" key="11">
    <source>
        <dbReference type="Pfam" id="PF02885"/>
    </source>
</evidence>
<feature type="binding site" evidence="8">
    <location>
        <position position="96"/>
    </location>
    <ligand>
        <name>anthranilate</name>
        <dbReference type="ChEBI" id="CHEBI:16567"/>
        <label>1</label>
    </ligand>
</feature>
<dbReference type="GO" id="GO:0000287">
    <property type="term" value="F:magnesium ion binding"/>
    <property type="evidence" value="ECO:0007669"/>
    <property type="project" value="UniProtKB-UniRule"/>
</dbReference>
<dbReference type="PANTHER" id="PTHR43285:SF2">
    <property type="entry name" value="ANTHRANILATE PHOSPHORIBOSYLTRANSFERASE"/>
    <property type="match status" value="1"/>
</dbReference>
<proteinExistence type="inferred from homology"/>
<dbReference type="PATRIC" id="fig|1434123.4.peg.2584"/>
<evidence type="ECO:0000256" key="4">
    <source>
        <dbReference type="ARBA" id="ARBA00022676"/>
    </source>
</evidence>
<dbReference type="InterPro" id="IPR017459">
    <property type="entry name" value="Glycosyl_Trfase_fam3_N_dom"/>
</dbReference>
<evidence type="ECO:0000256" key="6">
    <source>
        <dbReference type="ARBA" id="ARBA00022822"/>
    </source>
</evidence>
<dbReference type="EMBL" id="CP009520">
    <property type="protein sequence ID" value="AKB44389.1"/>
    <property type="molecule type" value="Genomic_DNA"/>
</dbReference>
<dbReference type="Gene3D" id="3.40.1030.10">
    <property type="entry name" value="Nucleoside phosphorylase/phosphoribosyltransferase catalytic domain"/>
    <property type="match status" value="1"/>
</dbReference>
<comment type="function">
    <text evidence="8">Catalyzes the transfer of the phosphoribosyl group of 5-phosphorylribose-1-pyrophosphate (PRPP) to anthranilate to yield N-(5'-phosphoribosyl)-anthranilate (PRA).</text>
</comment>
<dbReference type="GO" id="GO:0004048">
    <property type="term" value="F:anthranilate phosphoribosyltransferase activity"/>
    <property type="evidence" value="ECO:0007669"/>
    <property type="project" value="UniProtKB-UniRule"/>
</dbReference>
<dbReference type="SUPFAM" id="SSF47648">
    <property type="entry name" value="Nucleoside phosphorylase/phosphoribosyltransferase N-terminal domain"/>
    <property type="match status" value="1"/>
</dbReference>
<evidence type="ECO:0000313" key="12">
    <source>
        <dbReference type="EMBL" id="AKB44389.1"/>
    </source>
</evidence>
<evidence type="ECO:0000256" key="3">
    <source>
        <dbReference type="ARBA" id="ARBA00022605"/>
    </source>
</evidence>
<feature type="binding site" evidence="8">
    <location>
        <position position="96"/>
    </location>
    <ligand>
        <name>5-phospho-alpha-D-ribose 1-diphosphate</name>
        <dbReference type="ChEBI" id="CHEBI:58017"/>
    </ligand>
</feature>
<name>A0A0E3Q4N7_9EURY</name>
<feature type="domain" description="Glycosyl transferase family 3" evidence="10">
    <location>
        <begin position="90"/>
        <end position="337"/>
    </location>
</feature>
<feature type="binding site" evidence="8">
    <location>
        <position position="127"/>
    </location>
    <ligand>
        <name>anthranilate</name>
        <dbReference type="ChEBI" id="CHEBI:16567"/>
        <label>1</label>
    </ligand>
</feature>
<dbReference type="Pfam" id="PF00591">
    <property type="entry name" value="Glycos_transf_3"/>
    <property type="match status" value="1"/>
</dbReference>
<comment type="catalytic activity">
    <reaction evidence="8">
        <text>N-(5-phospho-beta-D-ribosyl)anthranilate + diphosphate = 5-phospho-alpha-D-ribose 1-diphosphate + anthranilate</text>
        <dbReference type="Rhea" id="RHEA:11768"/>
        <dbReference type="ChEBI" id="CHEBI:16567"/>
        <dbReference type="ChEBI" id="CHEBI:18277"/>
        <dbReference type="ChEBI" id="CHEBI:33019"/>
        <dbReference type="ChEBI" id="CHEBI:58017"/>
        <dbReference type="EC" id="2.4.2.18"/>
    </reaction>
</comment>
<feature type="compositionally biased region" description="Low complexity" evidence="9">
    <location>
        <begin position="357"/>
        <end position="370"/>
    </location>
</feature>
<sequence>MNYIGKEEIRSSKEGGEMQRYIQKLEEGHDLSPEEAEAAIDKILSTAQDEEIGRFLLALRAKGEKPEEIAGFVRGMKKAGNTIRPKTSFRLVDTCGTGGDGLNTINISTAAAIVTAAAGVPVAKHGNRAATSMSGSSDVLEALGIKIDLEPEAVRQTIEEIGIGFMAAPVFHPAMKRVAGVRKKLGVRTVFNILGPMTNPAGAKGQVIGVFDKKLCEPIACALAELGTEHALVVHGNGMDEITNTGETYVAELKDGKVSTYTLTPEDLGMLQANPEDIKGGTPKENARDLLCIFKGQKGPKRDIVVLNAAAALYVGGIVGSIRQAIPIAEDAIDSGKVMVKFNQFKTFTSGFRQKSKGSLSGKSMSMRSKTPILSPASGERA</sequence>
<evidence type="ECO:0000259" key="10">
    <source>
        <dbReference type="Pfam" id="PF00591"/>
    </source>
</evidence>
<feature type="binding site" evidence="8">
    <location>
        <position position="241"/>
    </location>
    <ligand>
        <name>Mg(2+)</name>
        <dbReference type="ChEBI" id="CHEBI:18420"/>
        <label>2</label>
    </ligand>
</feature>
<dbReference type="KEGG" id="mvc:MSVAZ_2120"/>
<keyword evidence="7 8" id="KW-0057">Aromatic amino acid biosynthesis</keyword>
<dbReference type="InterPro" id="IPR036320">
    <property type="entry name" value="Glycosyl_Trfase_fam3_N_dom_sf"/>
</dbReference>
<feature type="binding site" evidence="8">
    <location>
        <position position="241"/>
    </location>
    <ligand>
        <name>Mg(2+)</name>
        <dbReference type="ChEBI" id="CHEBI:18420"/>
        <label>1</label>
    </ligand>
</feature>
<comment type="caution">
    <text evidence="8">Lacks conserved residue(s) required for the propagation of feature annotation.</text>
</comment>
<keyword evidence="8" id="KW-0479">Metal-binding</keyword>
<dbReference type="AlphaFoldDB" id="A0A0E3Q4N7"/>
<keyword evidence="6 8" id="KW-0822">Tryptophan biosynthesis</keyword>
<dbReference type="InterPro" id="IPR035902">
    <property type="entry name" value="Nuc_phospho_transferase"/>
</dbReference>
<feature type="binding site" evidence="8">
    <location>
        <position position="104"/>
    </location>
    <ligand>
        <name>5-phospho-alpha-D-ribose 1-diphosphate</name>
        <dbReference type="ChEBI" id="CHEBI:58017"/>
    </ligand>
</feature>
<dbReference type="HAMAP" id="MF_00211">
    <property type="entry name" value="TrpD"/>
    <property type="match status" value="1"/>
</dbReference>
<dbReference type="Proteomes" id="UP000033096">
    <property type="component" value="Chromosome"/>
</dbReference>